<evidence type="ECO:0000313" key="2">
    <source>
        <dbReference type="Proteomes" id="UP001642464"/>
    </source>
</evidence>
<proteinExistence type="predicted"/>
<dbReference type="SUPFAM" id="SSF53335">
    <property type="entry name" value="S-adenosyl-L-methionine-dependent methyltransferases"/>
    <property type="match status" value="1"/>
</dbReference>
<dbReference type="InterPro" id="IPR029063">
    <property type="entry name" value="SAM-dependent_MTases_sf"/>
</dbReference>
<name>A0ABP0JH53_9DINO</name>
<comment type="caution">
    <text evidence="1">The sequence shown here is derived from an EMBL/GenBank/DDBJ whole genome shotgun (WGS) entry which is preliminary data.</text>
</comment>
<evidence type="ECO:0000313" key="1">
    <source>
        <dbReference type="EMBL" id="CAK9013724.1"/>
    </source>
</evidence>
<protein>
    <submittedName>
        <fullName evidence="1">Uncharacterized protein</fullName>
    </submittedName>
</protein>
<sequence length="353" mass="38537">MQFHQLQIPTPCTKRSMDEEQLCLRLHKRLRIGSPSAHTRGYSQANSFLQQLHTEQMSRRQHLRRPSNDASMSNQAFTASGHAAVSDFGAMTHFVLGDVVQCSHGAMGRCLQCTGRLVQNVPLQLYSDWCGAFSSPASSSTTPQRLQGGNSVRELTFPSMAALIACLSPEPGERLLHLASGLARVVGAWVLLVPRGVACGVESNTNLHEAANAALERMDLEVQQRILLHHGCLLEMQSDWHQAGVILVSGEALDDVRVEKVAKGLERTQPGTRIASIGRPLLDPSRSSALQFIRQACVHLPEAWHLREALLAQCRCSQSSQSLDGLPLGPSMAMEQALHSESDAKQCPARGSY</sequence>
<dbReference type="Proteomes" id="UP001642464">
    <property type="component" value="Unassembled WGS sequence"/>
</dbReference>
<keyword evidence="2" id="KW-1185">Reference proteome</keyword>
<organism evidence="1 2">
    <name type="scientific">Durusdinium trenchii</name>
    <dbReference type="NCBI Taxonomy" id="1381693"/>
    <lineage>
        <taxon>Eukaryota</taxon>
        <taxon>Sar</taxon>
        <taxon>Alveolata</taxon>
        <taxon>Dinophyceae</taxon>
        <taxon>Suessiales</taxon>
        <taxon>Symbiodiniaceae</taxon>
        <taxon>Durusdinium</taxon>
    </lineage>
</organism>
<gene>
    <name evidence="1" type="ORF">SCF082_LOCUS12060</name>
</gene>
<dbReference type="EMBL" id="CAXAMM010007291">
    <property type="protein sequence ID" value="CAK9013724.1"/>
    <property type="molecule type" value="Genomic_DNA"/>
</dbReference>
<dbReference type="Gene3D" id="3.40.50.150">
    <property type="entry name" value="Vaccinia Virus protein VP39"/>
    <property type="match status" value="1"/>
</dbReference>
<reference evidence="1 2" key="1">
    <citation type="submission" date="2024-02" db="EMBL/GenBank/DDBJ databases">
        <authorList>
            <person name="Chen Y."/>
            <person name="Shah S."/>
            <person name="Dougan E. K."/>
            <person name="Thang M."/>
            <person name="Chan C."/>
        </authorList>
    </citation>
    <scope>NUCLEOTIDE SEQUENCE [LARGE SCALE GENOMIC DNA]</scope>
</reference>
<accession>A0ABP0JH53</accession>